<dbReference type="Gene3D" id="1.10.10.10">
    <property type="entry name" value="Winged helix-like DNA-binding domain superfamily/Winged helix DNA-binding domain"/>
    <property type="match status" value="1"/>
</dbReference>
<dbReference type="Gene3D" id="2.120.10.30">
    <property type="entry name" value="TolB, C-terminal domain"/>
    <property type="match status" value="3"/>
</dbReference>
<dbReference type="InterPro" id="IPR011042">
    <property type="entry name" value="6-blade_b-propeller_TolB-like"/>
</dbReference>
<dbReference type="CDD" id="cd00383">
    <property type="entry name" value="trans_reg_C"/>
    <property type="match status" value="1"/>
</dbReference>
<proteinExistence type="inferred from homology"/>
<dbReference type="GO" id="GO:0003677">
    <property type="term" value="F:DNA binding"/>
    <property type="evidence" value="ECO:0007669"/>
    <property type="project" value="UniProtKB-UniRule"/>
</dbReference>
<evidence type="ECO:0000313" key="5">
    <source>
        <dbReference type="EMBL" id="MBH9577692.1"/>
    </source>
</evidence>
<accession>A0A931J6D8</accession>
<evidence type="ECO:0000313" key="6">
    <source>
        <dbReference type="Proteomes" id="UP000613266"/>
    </source>
</evidence>
<sequence>MSSSALLRIGDWTVDGSANELWQEGCVRRPLRHKAMATLLLLAEQPGQVVARETLIERVWDGNAFVAQKAINTAIWTIRQALGDDPEAPRYVETIAKKGYRLIAPVQVLARAPAAPALPSGQPATPPSAIAEPQRSGARPWATATLVLLGLAGLLGALSWQARQAPPAPAALHSRWLTQLPGVEFIGQHSPDGRWLAFAWWQGQGDAALVLRSAGGREPPRVLADAQGDVTSLAWLEGGRALAFTALQAGRCRLWRVELQPGAQPRPLADCQPLFTPILAASDDGRQLVFTAPGEGRPGLFALQADGSGLRRLTTAPDPLLPDHQPAFAPDGRRLAFARSQPGEGTRELFELDLAGGSTRRLSTQGLTSLHGLAYTAQGEDLILSTTQLEARMLLRWQRRTGQLQPLGQEGSAPMRERDGRLTVAVLRGSVGLAQWTPGAPGLQALAPALGSRRQPALYEGPAGDALAFVARGSPGFSQLWVAAPAQAEPQERLQLPGEIGQPAWSPDGQRLAFWGRCGRPTGTLALCAWQRSSGTLDVLWQDGQAGGAPTWLDAHTLVFSRPAGASWRAWALTPGSAPRLLPQSPRLRPQARLARGPGGLLWGQGEDGLLRWQPGEPAEPPWPAPRLEAGERVMGWAPHPEAGLWLLSRGRFERLLHQRQPEATAQELARWPLGTLAEFPSLSAGPGRLVLERSGGAQGDLLELR</sequence>
<evidence type="ECO:0000256" key="2">
    <source>
        <dbReference type="ARBA" id="ARBA00023125"/>
    </source>
</evidence>
<protein>
    <submittedName>
        <fullName evidence="5">PD40 domain-containing protein</fullName>
    </submittedName>
</protein>
<reference evidence="5" key="1">
    <citation type="submission" date="2020-12" db="EMBL/GenBank/DDBJ databases">
        <title>The genome sequence of Inhella sp. 1Y17.</title>
        <authorList>
            <person name="Liu Y."/>
        </authorList>
    </citation>
    <scope>NUCLEOTIDE SEQUENCE</scope>
    <source>
        <strain evidence="5">1Y17</strain>
    </source>
</reference>
<dbReference type="PANTHER" id="PTHR36842:SF1">
    <property type="entry name" value="PROTEIN TOLB"/>
    <property type="match status" value="1"/>
</dbReference>
<dbReference type="InterPro" id="IPR016032">
    <property type="entry name" value="Sig_transdc_resp-reg_C-effctor"/>
</dbReference>
<evidence type="ECO:0000256" key="3">
    <source>
        <dbReference type="PROSITE-ProRule" id="PRU01091"/>
    </source>
</evidence>
<dbReference type="GO" id="GO:0000160">
    <property type="term" value="P:phosphorelay signal transduction system"/>
    <property type="evidence" value="ECO:0007669"/>
    <property type="project" value="InterPro"/>
</dbReference>
<dbReference type="InterPro" id="IPR001867">
    <property type="entry name" value="OmpR/PhoB-type_DNA-bd"/>
</dbReference>
<dbReference type="Pfam" id="PF00486">
    <property type="entry name" value="Trans_reg_C"/>
    <property type="match status" value="1"/>
</dbReference>
<dbReference type="RefSeq" id="WP_198111454.1">
    <property type="nucleotide sequence ID" value="NZ_JAEDAK010000007.1"/>
</dbReference>
<organism evidence="5 6">
    <name type="scientific">Inhella proteolytica</name>
    <dbReference type="NCBI Taxonomy" id="2795029"/>
    <lineage>
        <taxon>Bacteria</taxon>
        <taxon>Pseudomonadati</taxon>
        <taxon>Pseudomonadota</taxon>
        <taxon>Betaproteobacteria</taxon>
        <taxon>Burkholderiales</taxon>
        <taxon>Sphaerotilaceae</taxon>
        <taxon>Inhella</taxon>
    </lineage>
</organism>
<dbReference type="SUPFAM" id="SSF69304">
    <property type="entry name" value="Tricorn protease N-terminal domain"/>
    <property type="match status" value="1"/>
</dbReference>
<gene>
    <name evidence="5" type="ORF">I7X39_12350</name>
</gene>
<dbReference type="SMART" id="SM00862">
    <property type="entry name" value="Trans_reg_C"/>
    <property type="match status" value="1"/>
</dbReference>
<dbReference type="PANTHER" id="PTHR36842">
    <property type="entry name" value="PROTEIN TOLB HOMOLOG"/>
    <property type="match status" value="1"/>
</dbReference>
<keyword evidence="6" id="KW-1185">Reference proteome</keyword>
<evidence type="ECO:0000259" key="4">
    <source>
        <dbReference type="PROSITE" id="PS51755"/>
    </source>
</evidence>
<dbReference type="SUPFAM" id="SSF46894">
    <property type="entry name" value="C-terminal effector domain of the bipartite response regulators"/>
    <property type="match status" value="1"/>
</dbReference>
<evidence type="ECO:0000256" key="1">
    <source>
        <dbReference type="ARBA" id="ARBA00009820"/>
    </source>
</evidence>
<dbReference type="AlphaFoldDB" id="A0A931J6D8"/>
<dbReference type="Pfam" id="PF07676">
    <property type="entry name" value="PD40"/>
    <property type="match status" value="2"/>
</dbReference>
<name>A0A931J6D8_9BURK</name>
<comment type="similarity">
    <text evidence="1">Belongs to the TolB family.</text>
</comment>
<dbReference type="InterPro" id="IPR011659">
    <property type="entry name" value="WD40"/>
</dbReference>
<dbReference type="PROSITE" id="PS51755">
    <property type="entry name" value="OMPR_PHOB"/>
    <property type="match status" value="1"/>
</dbReference>
<feature type="domain" description="OmpR/PhoB-type" evidence="4">
    <location>
        <begin position="4"/>
        <end position="104"/>
    </location>
</feature>
<dbReference type="GO" id="GO:0006355">
    <property type="term" value="P:regulation of DNA-templated transcription"/>
    <property type="evidence" value="ECO:0007669"/>
    <property type="project" value="InterPro"/>
</dbReference>
<dbReference type="SUPFAM" id="SSF82171">
    <property type="entry name" value="DPP6 N-terminal domain-like"/>
    <property type="match status" value="1"/>
</dbReference>
<feature type="DNA-binding region" description="OmpR/PhoB-type" evidence="3">
    <location>
        <begin position="4"/>
        <end position="104"/>
    </location>
</feature>
<dbReference type="Proteomes" id="UP000613266">
    <property type="component" value="Unassembled WGS sequence"/>
</dbReference>
<keyword evidence="2 3" id="KW-0238">DNA-binding</keyword>
<dbReference type="InterPro" id="IPR036388">
    <property type="entry name" value="WH-like_DNA-bd_sf"/>
</dbReference>
<comment type="caution">
    <text evidence="5">The sequence shown here is derived from an EMBL/GenBank/DDBJ whole genome shotgun (WGS) entry which is preliminary data.</text>
</comment>
<dbReference type="EMBL" id="JAEDAK010000007">
    <property type="protein sequence ID" value="MBH9577692.1"/>
    <property type="molecule type" value="Genomic_DNA"/>
</dbReference>